<evidence type="ECO:0000256" key="2">
    <source>
        <dbReference type="ARBA" id="ARBA00008072"/>
    </source>
</evidence>
<evidence type="ECO:0000256" key="6">
    <source>
        <dbReference type="RuleBase" id="RU361277"/>
    </source>
</evidence>
<dbReference type="Pfam" id="PF00107">
    <property type="entry name" value="ADH_zinc_N"/>
    <property type="match status" value="1"/>
</dbReference>
<dbReference type="PROSITE" id="PS00059">
    <property type="entry name" value="ADH_ZINC"/>
    <property type="match status" value="1"/>
</dbReference>
<evidence type="ECO:0000256" key="3">
    <source>
        <dbReference type="ARBA" id="ARBA00022723"/>
    </source>
</evidence>
<dbReference type="Pfam" id="PF08240">
    <property type="entry name" value="ADH_N"/>
    <property type="match status" value="1"/>
</dbReference>
<evidence type="ECO:0000256" key="5">
    <source>
        <dbReference type="ARBA" id="ARBA00023002"/>
    </source>
</evidence>
<dbReference type="SMART" id="SM00829">
    <property type="entry name" value="PKS_ER"/>
    <property type="match status" value="1"/>
</dbReference>
<organism evidence="8 9">
    <name type="scientific">Paecilomyces lecythidis</name>
    <dbReference type="NCBI Taxonomy" id="3004212"/>
    <lineage>
        <taxon>Eukaryota</taxon>
        <taxon>Fungi</taxon>
        <taxon>Dikarya</taxon>
        <taxon>Ascomycota</taxon>
        <taxon>Pezizomycotina</taxon>
        <taxon>Eurotiomycetes</taxon>
        <taxon>Eurotiomycetidae</taxon>
        <taxon>Eurotiales</taxon>
        <taxon>Thermoascaceae</taxon>
        <taxon>Paecilomyces</taxon>
    </lineage>
</organism>
<feature type="domain" description="Enoyl reductase (ER)" evidence="7">
    <location>
        <begin position="18"/>
        <end position="370"/>
    </location>
</feature>
<protein>
    <recommendedName>
        <fullName evidence="7">Enoyl reductase (ER) domain-containing protein</fullName>
    </recommendedName>
</protein>
<dbReference type="EMBL" id="JAVDPF010000027">
    <property type="protein sequence ID" value="KAL1871483.1"/>
    <property type="molecule type" value="Genomic_DNA"/>
</dbReference>
<reference evidence="8 9" key="1">
    <citation type="journal article" date="2024" name="IMA Fungus">
        <title>IMA Genome - F19 : A genome assembly and annotation guide to empower mycologists, including annotated draft genome sequences of Ceratocystis pirilliformis, Diaporthe australafricana, Fusarium ophioides, Paecilomyces lecythidis, and Sporothrix stenoceras.</title>
        <authorList>
            <person name="Aylward J."/>
            <person name="Wilson A.M."/>
            <person name="Visagie C.M."/>
            <person name="Spraker J."/>
            <person name="Barnes I."/>
            <person name="Buitendag C."/>
            <person name="Ceriani C."/>
            <person name="Del Mar Angel L."/>
            <person name="du Plessis D."/>
            <person name="Fuchs T."/>
            <person name="Gasser K."/>
            <person name="Kramer D."/>
            <person name="Li W."/>
            <person name="Munsamy K."/>
            <person name="Piso A."/>
            <person name="Price J.L."/>
            <person name="Sonnekus B."/>
            <person name="Thomas C."/>
            <person name="van der Nest A."/>
            <person name="van Dijk A."/>
            <person name="van Heerden A."/>
            <person name="van Vuuren N."/>
            <person name="Yilmaz N."/>
            <person name="Duong T.A."/>
            <person name="van der Merwe N.A."/>
            <person name="Wingfield M.J."/>
            <person name="Wingfield B.D."/>
        </authorList>
    </citation>
    <scope>NUCLEOTIDE SEQUENCE [LARGE SCALE GENOMIC DNA]</scope>
    <source>
        <strain evidence="8 9">CMW 18167</strain>
    </source>
</reference>
<evidence type="ECO:0000259" key="7">
    <source>
        <dbReference type="SMART" id="SM00829"/>
    </source>
</evidence>
<dbReference type="InterPro" id="IPR036291">
    <property type="entry name" value="NAD(P)-bd_dom_sf"/>
</dbReference>
<dbReference type="InterPro" id="IPR013149">
    <property type="entry name" value="ADH-like_C"/>
</dbReference>
<evidence type="ECO:0000313" key="9">
    <source>
        <dbReference type="Proteomes" id="UP001583193"/>
    </source>
</evidence>
<dbReference type="InterPro" id="IPR011032">
    <property type="entry name" value="GroES-like_sf"/>
</dbReference>
<keyword evidence="9" id="KW-1185">Reference proteome</keyword>
<accession>A0ABR3X739</accession>
<keyword evidence="3 6" id="KW-0479">Metal-binding</keyword>
<sequence>MEGPKNIRTQAYIVPSKSAPFELRDVVLDEVRPSEVLVEIKYTGICHTDIVVQHGGMPIGDYPAVLGHEGVGIVRCIGPSVANKSLAVNDTVCLSFHSCGKCRACKTGECGSCPGMTEINFLSTSRSGAPLSPISLLDGTSVHGQFFGQSSLSRMAVVAEKSVVKVDARPEEMPFLAPLGCGYLTGSGTVLNVLKPRSEDSIVVLGLGAVGLAALMAAKALGLRKIVAVDLLDTKLKIASTLGATDTVNTSTQTDLATALRTILPTGADYIVDATGSATLIETIVTCLGHGGTLALVGVPPPQATLKINALDLLLSCKRIVGVIEGRSDPHVLIPRLLQLFREDKFPIDRLAELYPADKLPQAIEDLKSGS</sequence>
<evidence type="ECO:0000256" key="4">
    <source>
        <dbReference type="ARBA" id="ARBA00022833"/>
    </source>
</evidence>
<dbReference type="SUPFAM" id="SSF51735">
    <property type="entry name" value="NAD(P)-binding Rossmann-fold domains"/>
    <property type="match status" value="1"/>
</dbReference>
<dbReference type="Gene3D" id="3.90.180.10">
    <property type="entry name" value="Medium-chain alcohol dehydrogenases, catalytic domain"/>
    <property type="match status" value="1"/>
</dbReference>
<comment type="cofactor">
    <cofactor evidence="1 6">
        <name>Zn(2+)</name>
        <dbReference type="ChEBI" id="CHEBI:29105"/>
    </cofactor>
</comment>
<keyword evidence="5" id="KW-0560">Oxidoreductase</keyword>
<dbReference type="InterPro" id="IPR013154">
    <property type="entry name" value="ADH-like_N"/>
</dbReference>
<dbReference type="InterPro" id="IPR020843">
    <property type="entry name" value="ER"/>
</dbReference>
<dbReference type="CDD" id="cd08278">
    <property type="entry name" value="benzyl_alcohol_DH"/>
    <property type="match status" value="1"/>
</dbReference>
<proteinExistence type="inferred from homology"/>
<dbReference type="PANTHER" id="PTHR43350:SF20">
    <property type="entry name" value="ENOYL REDUCTASE (ER) DOMAIN-CONTAINING PROTEIN"/>
    <property type="match status" value="1"/>
</dbReference>
<comment type="similarity">
    <text evidence="2 6">Belongs to the zinc-containing alcohol dehydrogenase family.</text>
</comment>
<dbReference type="PANTHER" id="PTHR43350">
    <property type="entry name" value="NAD-DEPENDENT ALCOHOL DEHYDROGENASE"/>
    <property type="match status" value="1"/>
</dbReference>
<evidence type="ECO:0000313" key="8">
    <source>
        <dbReference type="EMBL" id="KAL1871483.1"/>
    </source>
</evidence>
<dbReference type="Gene3D" id="3.40.50.720">
    <property type="entry name" value="NAD(P)-binding Rossmann-like Domain"/>
    <property type="match status" value="1"/>
</dbReference>
<name>A0ABR3X739_9EURO</name>
<keyword evidence="4 6" id="KW-0862">Zinc</keyword>
<gene>
    <name evidence="8" type="ORF">Plec18167_007043</name>
</gene>
<comment type="caution">
    <text evidence="8">The sequence shown here is derived from an EMBL/GenBank/DDBJ whole genome shotgun (WGS) entry which is preliminary data.</text>
</comment>
<evidence type="ECO:0000256" key="1">
    <source>
        <dbReference type="ARBA" id="ARBA00001947"/>
    </source>
</evidence>
<dbReference type="Proteomes" id="UP001583193">
    <property type="component" value="Unassembled WGS sequence"/>
</dbReference>
<dbReference type="SUPFAM" id="SSF50129">
    <property type="entry name" value="GroES-like"/>
    <property type="match status" value="1"/>
</dbReference>
<dbReference type="InterPro" id="IPR002328">
    <property type="entry name" value="ADH_Zn_CS"/>
</dbReference>